<reference evidence="1 2" key="1">
    <citation type="submission" date="2012-06" db="EMBL/GenBank/DDBJ databases">
        <title>Genomic characterization of five bacteriophages specific for Yersinia species.</title>
        <authorList>
            <person name="Skurnik M."/>
            <person name="Nawaz A."/>
            <person name="Happonen L."/>
            <person name="Butcher S."/>
            <person name="Mattinen L."/>
        </authorList>
    </citation>
    <scope>NUCLEOTIDE SEQUENCE [LARGE SCALE GENOMIC DNA]</scope>
</reference>
<dbReference type="Pfam" id="PF17212">
    <property type="entry name" value="Tube"/>
    <property type="match status" value="1"/>
</dbReference>
<evidence type="ECO:0000313" key="1">
    <source>
        <dbReference type="EMBL" id="CCI88881.2"/>
    </source>
</evidence>
<gene>
    <name evidence="1" type="primary">g45</name>
    <name evidence="1" type="ORF">BN109_042</name>
</gene>
<dbReference type="OrthoDB" id="8156at10239"/>
<name>I7K3G0_9CAUD</name>
<dbReference type="KEGG" id="vg:14295998"/>
<organism evidence="1 2">
    <name type="scientific">Yersinia phage phi80-18</name>
    <dbReference type="NCBI Taxonomy" id="1206559"/>
    <lineage>
        <taxon>Viruses</taxon>
        <taxon>Duplodnaviria</taxon>
        <taxon>Heunggongvirae</taxon>
        <taxon>Uroviricota</taxon>
        <taxon>Caudoviricetes</taxon>
        <taxon>Autographivirales</taxon>
        <taxon>Autonotataviridae</taxon>
        <taxon>Melnykvirinae</taxon>
        <taxon>Pokrovskaiavirus</taxon>
        <taxon>Pokrovskaiavirus pv8018</taxon>
    </lineage>
</organism>
<accession>I7K3G0</accession>
<evidence type="ECO:0000313" key="2">
    <source>
        <dbReference type="Proteomes" id="UP000002905"/>
    </source>
</evidence>
<protein>
    <submittedName>
        <fullName evidence="1">Tail tubular protein A</fullName>
    </submittedName>
</protein>
<dbReference type="GeneID" id="14295998"/>
<sequence>MITELNVVNSCLATIGEMPLVELQDEHPMVAAARQNFEEARVAEVAVQWWFNTDRVTLQPANGEGFIYVPRDAVAVTPLDRQDLGMRGRRLYNHQESTYVIGAPVRCVVVRDIPFDDLPAPAQLLVKHACVLQFQMNYDADEAKSAKLEALYAKAYRTLNAEHIRQVALNGLLMPQIAQARMAVGGNRRIGNRIPVR</sequence>
<dbReference type="RefSeq" id="YP_007236345.2">
    <property type="nucleotide sequence ID" value="NC_019911.2"/>
</dbReference>
<dbReference type="RefSeq" id="YP_007236348.2">
    <property type="nucleotide sequence ID" value="NC_019911.2"/>
</dbReference>
<proteinExistence type="predicted"/>
<dbReference type="SMR" id="I7K3G0"/>
<dbReference type="Proteomes" id="UP000002905">
    <property type="component" value="Segment"/>
</dbReference>
<keyword evidence="2" id="KW-1185">Reference proteome</keyword>
<dbReference type="InterPro" id="IPR033767">
    <property type="entry name" value="Tail_Gp11"/>
</dbReference>
<dbReference type="KEGG" id="vg:14295995"/>
<dbReference type="EMBL" id="HE956710">
    <property type="protein sequence ID" value="CCI88881.2"/>
    <property type="molecule type" value="Genomic_DNA"/>
</dbReference>